<name>B5Y9I0_COPPD</name>
<evidence type="ECO:0000313" key="3">
    <source>
        <dbReference type="Proteomes" id="UP000001732"/>
    </source>
</evidence>
<keyword evidence="3" id="KW-1185">Reference proteome</keyword>
<keyword evidence="1" id="KW-0812">Transmembrane</keyword>
<dbReference type="AlphaFoldDB" id="B5Y9I0"/>
<accession>B5Y9I0</accession>
<protein>
    <recommendedName>
        <fullName evidence="4">DUF1461 domain-containing protein</fullName>
    </recommendedName>
</protein>
<reference evidence="3" key="1">
    <citation type="submission" date="2008-08" db="EMBL/GenBank/DDBJ databases">
        <title>The complete genome sequence of Coprothermobacter proteolyticus strain ATCC 5245 / DSM 5265 / BT.</title>
        <authorList>
            <person name="Dodson R.J."/>
            <person name="Durkin A.S."/>
            <person name="Wu M."/>
            <person name="Eisen J."/>
            <person name="Sutton G."/>
        </authorList>
    </citation>
    <scope>NUCLEOTIDE SEQUENCE [LARGE SCALE GENOMIC DNA]</scope>
    <source>
        <strain evidence="3">ATCC 35245 / DSM 5265 / OCM 4 / BT</strain>
    </source>
</reference>
<dbReference type="STRING" id="309798.COPRO5265_01805"/>
<evidence type="ECO:0000313" key="2">
    <source>
        <dbReference type="EMBL" id="ACI18240.1"/>
    </source>
</evidence>
<dbReference type="InterPro" id="IPR010178">
    <property type="entry name" value="Lit"/>
</dbReference>
<keyword evidence="1" id="KW-1133">Transmembrane helix</keyword>
<gene>
    <name evidence="2" type="ordered locus">COPRO5265_1118</name>
</gene>
<dbReference type="Proteomes" id="UP000001732">
    <property type="component" value="Chromosome"/>
</dbReference>
<keyword evidence="1" id="KW-0472">Membrane</keyword>
<dbReference type="Pfam" id="PF07314">
    <property type="entry name" value="Lit"/>
    <property type="match status" value="1"/>
</dbReference>
<sequence length="127" mass="14958">MLTGSTQLKLTEMEMLHMQDVRTWFLVLELASFVWVIPQDVYPGRRTSVIILLLTLGFVTITLLRFDTVWNYIHHVLFRNQLWILPIDSYLIEHFFDTFFPAVVSGFGIWILLWLKTLLPISGNSRM</sequence>
<feature type="transmembrane region" description="Helical" evidence="1">
    <location>
        <begin position="21"/>
        <end position="37"/>
    </location>
</feature>
<reference evidence="2 3" key="2">
    <citation type="journal article" date="2014" name="Genome Announc.">
        <title>Complete Genome Sequence of Coprothermobacter proteolyticus DSM 5265.</title>
        <authorList>
            <person name="Alexiev A."/>
            <person name="Coil D.A."/>
            <person name="Badger J.H."/>
            <person name="Enticknap J."/>
            <person name="Ward N."/>
            <person name="Robb F.T."/>
            <person name="Eisen J.A."/>
        </authorList>
    </citation>
    <scope>NUCLEOTIDE SEQUENCE [LARGE SCALE GENOMIC DNA]</scope>
    <source>
        <strain evidence="3">ATCC 35245 / DSM 5265 / OCM 4 / BT</strain>
    </source>
</reference>
<evidence type="ECO:0008006" key="4">
    <source>
        <dbReference type="Google" id="ProtNLM"/>
    </source>
</evidence>
<feature type="transmembrane region" description="Helical" evidence="1">
    <location>
        <begin position="99"/>
        <end position="119"/>
    </location>
</feature>
<proteinExistence type="predicted"/>
<evidence type="ECO:0000256" key="1">
    <source>
        <dbReference type="SAM" id="Phobius"/>
    </source>
</evidence>
<organism evidence="2 3">
    <name type="scientific">Coprothermobacter proteolyticus (strain ATCC 35245 / DSM 5265 / OCM 4 / BT)</name>
    <dbReference type="NCBI Taxonomy" id="309798"/>
    <lineage>
        <taxon>Bacteria</taxon>
        <taxon>Pseudomonadati</taxon>
        <taxon>Coprothermobacterota</taxon>
        <taxon>Coprothermobacteria</taxon>
        <taxon>Coprothermobacterales</taxon>
        <taxon>Coprothermobacteraceae</taxon>
        <taxon>Coprothermobacter</taxon>
    </lineage>
</organism>
<dbReference type="EMBL" id="CP001145">
    <property type="protein sequence ID" value="ACI18240.1"/>
    <property type="molecule type" value="Genomic_DNA"/>
</dbReference>
<feature type="transmembrane region" description="Helical" evidence="1">
    <location>
        <begin position="49"/>
        <end position="73"/>
    </location>
</feature>